<sequence length="1449" mass="160759">MPARASASAATDTMEVEVPQGNTLGLQFKEDLSWRAGKPIAIADLLRRLQALHKEMRDMEQEENERDSFTKVAKDLTSPNLLAHKDKGVKAWTACCLVDILRLCAPDAPYTGQQLKDLFNMLITVVLPALSDPSNAYNQQHLYVLMSLSQVKSIVLLTDIPSSEPLMIHLFTSFFDILAGSTKTSTGEQLGKNVEFHMTSILVTVVDESATLPSEVIDVIVAQFLRTDPRAMNGTAGKGKRHATTLDEKQSTLTLRELPPAYTMAKTICISCPEKMARYISQYFNDVIVDASSSSAANGTSKKTSHRRVSDDLDDSDLETGNGPTDEDLNELHKVHQLLRELWRACPTVLQNVIPQLEAELSAENVHLRSLATETFGDIISGIGAAGLPPPSTLDPAAYPPLDLFNVAESTLNRNVLTKPSSPQPFPQTYSQAYASFLGRSHDKSPIIRSAWTTGIGRILTTSAGGVGLAQQEEERLIKDIANMLGDADEKVRIAAVKVVGTFSFRDVIFKLGSSGGLDKPGSVLAVLAERVRDRKHAVRVEAMRVLASLWGVASGAVAVAEEQVVSTIGAAPSKILDTYYANDMDLMVLLDHVLYEQLLPLSYPPVKAKGAKLANGISQKVKERQTVGDVETDSIDPDKIRTERILALVRDLDERAKKVFFAIQTRQTQLAKVMTAYLQRCEDYNGGVMDENEKPVKEHMARLIHTFAQLLPDSSKATESLWKFAKMHDRRSYQLIRFCMAPESDYRTVVKAIKEFTKRIEQSAIAPQELLNILIPIVYRVSLLVYNKSHVAAIMEYSRTDEKCLAATAHELLREISTRTPEILRAHVQEICMILQDEAPNTKKTNDAGAVDNLKACASYASKFADEIPRDRKFVQAMTNFALHGTPAEAAKHAVTIIMTASDKKELLAKELVTKCVNGFEYGEEGFLARLATLSQLMLLAPHQANQESDAVSDIAIEKVLLQVRTSSTGTPESYLWSATLDTECEAKCWALKILVNRIRSHPEPDTLSEMADPVYKLLSTLITKNGEVSSAQDTPPAHKSRLRLTAACLCLKLCTKKHTDALFTPSAFNALALVAQDPVLNVRSSFMQRLKKYLAQQKLPQRFYTIPFLLAFEPNASLKSDNTTWIRSRTAAFYALRAQQPSSKGNIVMESVFARLLSVLAHHPDYGSTAEDLVDFARYLLYYLQPVATEENLSVIYHIAQRVKQSRDAINPSPAYDISLYHLSDLAQLTIRKYEDAHSWNMQTLPGKVRLPTSLYTELKDHEQAQQIAEKNHLPEDVEEGVEGLVRMSMRAARSQGKKRRSEGDLEVNGRESKRAKQIPIRKPPLKEKKPKPAATTKTPKKTKRKSSEEMVPSSERRRSGRVQTTGGAYKERGDEEDDEEMGEGVAVWKYEDGEEVDGDETSEQEPEDQEEVKIDEPTPEPLPKPPPKAKKGALTARGGKKHAKGR</sequence>
<accession>A0A8H3EFM0</accession>
<dbReference type="PANTHER" id="PTHR12663:SF0">
    <property type="entry name" value="PRECOCIOUS DISSOCIATION OF SISTERS 5, ISOFORM A"/>
    <property type="match status" value="1"/>
</dbReference>
<dbReference type="SUPFAM" id="SSF48371">
    <property type="entry name" value="ARM repeat"/>
    <property type="match status" value="1"/>
</dbReference>
<dbReference type="Gene3D" id="1.25.10.10">
    <property type="entry name" value="Leucine-rich Repeat Variant"/>
    <property type="match status" value="1"/>
</dbReference>
<keyword evidence="2" id="KW-0132">Cell division</keyword>
<dbReference type="InterPro" id="IPR039776">
    <property type="entry name" value="Pds5"/>
</dbReference>
<dbReference type="EMBL" id="CAJPDR010000004">
    <property type="protein sequence ID" value="CAF9904323.1"/>
    <property type="molecule type" value="Genomic_DNA"/>
</dbReference>
<evidence type="ECO:0000256" key="4">
    <source>
        <dbReference type="ARBA" id="ARBA00023242"/>
    </source>
</evidence>
<dbReference type="InterPro" id="IPR016024">
    <property type="entry name" value="ARM-type_fold"/>
</dbReference>
<keyword evidence="4" id="KW-0539">Nucleus</keyword>
<gene>
    <name evidence="7" type="ORF">ALECFALPRED_006281</name>
</gene>
<reference evidence="7" key="1">
    <citation type="submission" date="2021-03" db="EMBL/GenBank/DDBJ databases">
        <authorList>
            <person name="Tagirdzhanova G."/>
        </authorList>
    </citation>
    <scope>NUCLEOTIDE SEQUENCE</scope>
</reference>
<dbReference type="CDD" id="cd19953">
    <property type="entry name" value="PDS5"/>
    <property type="match status" value="1"/>
</dbReference>
<keyword evidence="3" id="KW-0498">Mitosis</keyword>
<evidence type="ECO:0000256" key="1">
    <source>
        <dbReference type="ARBA" id="ARBA00004123"/>
    </source>
</evidence>
<feature type="compositionally biased region" description="Acidic residues" evidence="6">
    <location>
        <begin position="1395"/>
        <end position="1413"/>
    </location>
</feature>
<dbReference type="GO" id="GO:0051301">
    <property type="term" value="P:cell division"/>
    <property type="evidence" value="ECO:0007669"/>
    <property type="project" value="UniProtKB-KW"/>
</dbReference>
<keyword evidence="8" id="KW-1185">Reference proteome</keyword>
<evidence type="ECO:0000256" key="3">
    <source>
        <dbReference type="ARBA" id="ARBA00022776"/>
    </source>
</evidence>
<dbReference type="GO" id="GO:0006281">
    <property type="term" value="P:DNA repair"/>
    <property type="evidence" value="ECO:0007669"/>
    <property type="project" value="TreeGrafter"/>
</dbReference>
<dbReference type="OrthoDB" id="200660at2759"/>
<proteinExistence type="predicted"/>
<feature type="region of interest" description="Disordered" evidence="6">
    <location>
        <begin position="295"/>
        <end position="329"/>
    </location>
</feature>
<comment type="caution">
    <text evidence="7">The sequence shown here is derived from an EMBL/GenBank/DDBJ whole genome shotgun (WGS) entry which is preliminary data.</text>
</comment>
<dbReference type="GO" id="GO:0007064">
    <property type="term" value="P:mitotic sister chromatid cohesion"/>
    <property type="evidence" value="ECO:0007669"/>
    <property type="project" value="InterPro"/>
</dbReference>
<dbReference type="Proteomes" id="UP000664203">
    <property type="component" value="Unassembled WGS sequence"/>
</dbReference>
<organism evidence="7 8">
    <name type="scientific">Alectoria fallacina</name>
    <dbReference type="NCBI Taxonomy" id="1903189"/>
    <lineage>
        <taxon>Eukaryota</taxon>
        <taxon>Fungi</taxon>
        <taxon>Dikarya</taxon>
        <taxon>Ascomycota</taxon>
        <taxon>Pezizomycotina</taxon>
        <taxon>Lecanoromycetes</taxon>
        <taxon>OSLEUM clade</taxon>
        <taxon>Lecanoromycetidae</taxon>
        <taxon>Lecanorales</taxon>
        <taxon>Lecanorineae</taxon>
        <taxon>Parmeliaceae</taxon>
        <taxon>Alectoria</taxon>
    </lineage>
</organism>
<dbReference type="GO" id="GO:0000785">
    <property type="term" value="C:chromatin"/>
    <property type="evidence" value="ECO:0007669"/>
    <property type="project" value="TreeGrafter"/>
</dbReference>
<evidence type="ECO:0000313" key="8">
    <source>
        <dbReference type="Proteomes" id="UP000664203"/>
    </source>
</evidence>
<dbReference type="Pfam" id="PF20168">
    <property type="entry name" value="PDS5"/>
    <property type="match status" value="1"/>
</dbReference>
<evidence type="ECO:0000256" key="2">
    <source>
        <dbReference type="ARBA" id="ARBA00022618"/>
    </source>
</evidence>
<evidence type="ECO:0000313" key="7">
    <source>
        <dbReference type="EMBL" id="CAF9904323.1"/>
    </source>
</evidence>
<evidence type="ECO:0000256" key="5">
    <source>
        <dbReference type="ARBA" id="ARBA00023306"/>
    </source>
</evidence>
<dbReference type="GO" id="GO:0005634">
    <property type="term" value="C:nucleus"/>
    <property type="evidence" value="ECO:0007669"/>
    <property type="project" value="UniProtKB-SubCell"/>
</dbReference>
<feature type="compositionally biased region" description="Basic and acidic residues" evidence="6">
    <location>
        <begin position="1304"/>
        <end position="1317"/>
    </location>
</feature>
<feature type="region of interest" description="Disordered" evidence="6">
    <location>
        <begin position="1293"/>
        <end position="1449"/>
    </location>
</feature>
<name>A0A8H3EFM0_9LECA</name>
<evidence type="ECO:0000256" key="6">
    <source>
        <dbReference type="SAM" id="MobiDB-lite"/>
    </source>
</evidence>
<protein>
    <submittedName>
        <fullName evidence="7">Uncharacterized protein</fullName>
    </submittedName>
</protein>
<dbReference type="InterPro" id="IPR011989">
    <property type="entry name" value="ARM-like"/>
</dbReference>
<comment type="subcellular location">
    <subcellularLocation>
        <location evidence="1">Nucleus</location>
    </subcellularLocation>
</comment>
<keyword evidence="5" id="KW-0131">Cell cycle</keyword>
<dbReference type="PANTHER" id="PTHR12663">
    <property type="entry name" value="ANDROGEN INDUCED INHIBITOR OF PROLIFERATION AS3 / PDS5-RELATED"/>
    <property type="match status" value="1"/>
</dbReference>